<dbReference type="AlphaFoldDB" id="A0A1H8US21"/>
<evidence type="ECO:0000313" key="3">
    <source>
        <dbReference type="EMBL" id="SEP05906.1"/>
    </source>
</evidence>
<keyword evidence="4" id="KW-1185">Reference proteome</keyword>
<keyword evidence="1" id="KW-0472">Membrane</keyword>
<organism evidence="3 4">
    <name type="scientific">Halogranum amylolyticum</name>
    <dbReference type="NCBI Taxonomy" id="660520"/>
    <lineage>
        <taxon>Archaea</taxon>
        <taxon>Methanobacteriati</taxon>
        <taxon>Methanobacteriota</taxon>
        <taxon>Stenosarchaea group</taxon>
        <taxon>Halobacteria</taxon>
        <taxon>Halobacteriales</taxon>
        <taxon>Haloferacaceae</taxon>
    </lineage>
</organism>
<reference evidence="4" key="1">
    <citation type="submission" date="2016-10" db="EMBL/GenBank/DDBJ databases">
        <authorList>
            <person name="Varghese N."/>
            <person name="Submissions S."/>
        </authorList>
    </citation>
    <scope>NUCLEOTIDE SEQUENCE [LARGE SCALE GENOMIC DNA]</scope>
    <source>
        <strain evidence="4">CGMCC 1.10121</strain>
    </source>
</reference>
<feature type="domain" description="DUF8119" evidence="2">
    <location>
        <begin position="13"/>
        <end position="79"/>
    </location>
</feature>
<feature type="transmembrane region" description="Helical" evidence="1">
    <location>
        <begin position="52"/>
        <end position="75"/>
    </location>
</feature>
<dbReference type="Pfam" id="PF26436">
    <property type="entry name" value="DUF8119"/>
    <property type="match status" value="1"/>
</dbReference>
<proteinExistence type="predicted"/>
<evidence type="ECO:0000256" key="1">
    <source>
        <dbReference type="SAM" id="Phobius"/>
    </source>
</evidence>
<name>A0A1H8US21_9EURY</name>
<accession>A0A1H8US21</accession>
<evidence type="ECO:0000313" key="4">
    <source>
        <dbReference type="Proteomes" id="UP000199126"/>
    </source>
</evidence>
<keyword evidence="1" id="KW-1133">Transmembrane helix</keyword>
<dbReference type="RefSeq" id="WP_089826461.1">
    <property type="nucleotide sequence ID" value="NZ_FODV01000012.1"/>
</dbReference>
<feature type="transmembrane region" description="Helical" evidence="1">
    <location>
        <begin position="26"/>
        <end position="46"/>
    </location>
</feature>
<gene>
    <name evidence="3" type="ORF">SAMN04487948_11270</name>
</gene>
<evidence type="ECO:0000259" key="2">
    <source>
        <dbReference type="Pfam" id="PF26436"/>
    </source>
</evidence>
<protein>
    <recommendedName>
        <fullName evidence="2">DUF8119 domain-containing protein</fullName>
    </recommendedName>
</protein>
<sequence length="82" mass="8994">MTDADSTDGGIVATVRNHVREHRGGMVVDLVFALTWVTVVTVLFQVVQGPNWAYQLCLASGVVAYYGFFTSLSLAKDRQSTR</sequence>
<dbReference type="OrthoDB" id="198557at2157"/>
<dbReference type="InterPro" id="IPR058432">
    <property type="entry name" value="DUF8119"/>
</dbReference>
<dbReference type="Proteomes" id="UP000199126">
    <property type="component" value="Unassembled WGS sequence"/>
</dbReference>
<keyword evidence="1" id="KW-0812">Transmembrane</keyword>
<dbReference type="EMBL" id="FODV01000012">
    <property type="protein sequence ID" value="SEP05906.1"/>
    <property type="molecule type" value="Genomic_DNA"/>
</dbReference>